<dbReference type="RefSeq" id="XP_001900230.1">
    <property type="nucleotide sequence ID" value="XM_001900195.1"/>
</dbReference>
<dbReference type="GO" id="GO:1990221">
    <property type="term" value="C:L-cysteine desulfurase complex"/>
    <property type="evidence" value="ECO:0007669"/>
    <property type="project" value="TreeGrafter"/>
</dbReference>
<name>A0A0J9XVU4_BRUMA</name>
<evidence type="ECO:0000313" key="7">
    <source>
        <dbReference type="WBParaSite" id="Bm501.2"/>
    </source>
</evidence>
<evidence type="ECO:0000313" key="4">
    <source>
        <dbReference type="EMBL" id="VIO94243.1"/>
    </source>
</evidence>
<dbReference type="OMA" id="IRDHFTI"/>
<dbReference type="GO" id="GO:0016226">
    <property type="term" value="P:iron-sulfur cluster assembly"/>
    <property type="evidence" value="ECO:0007669"/>
    <property type="project" value="InterPro"/>
</dbReference>
<reference evidence="3" key="2">
    <citation type="submission" date="2012-12" db="EMBL/GenBank/DDBJ databases">
        <authorList>
            <person name="Gao Y.W."/>
            <person name="Fan S.T."/>
            <person name="Sun H.T."/>
            <person name="Wang Z."/>
            <person name="Gao X.L."/>
            <person name="Li Y.G."/>
            <person name="Wang T.C."/>
            <person name="Zhang K."/>
            <person name="Xu W.W."/>
            <person name="Yu Z.J."/>
            <person name="Xia X.Z."/>
        </authorList>
    </citation>
    <scope>NUCLEOTIDE SEQUENCE</scope>
    <source>
        <strain evidence="3">FR3</strain>
    </source>
</reference>
<dbReference type="EMBL" id="LN856962">
    <property type="protein sequence ID" value="CDP96815.1"/>
    <property type="molecule type" value="Genomic_DNA"/>
</dbReference>
<dbReference type="EMBL" id="CAAKNF010000193">
    <property type="protein sequence ID" value="VIO94243.1"/>
    <property type="molecule type" value="Genomic_DNA"/>
</dbReference>
<protein>
    <submittedName>
        <fullName evidence="3 7">Bm501</fullName>
    </submittedName>
    <submittedName>
        <fullName evidence="6">Complex 1 LYR protein domain-containing protein</fullName>
    </submittedName>
</protein>
<evidence type="ECO:0000313" key="8">
    <source>
        <dbReference type="WormBase" id="Bm501"/>
    </source>
</evidence>
<dbReference type="InterPro" id="IPR045297">
    <property type="entry name" value="Complex1_LYR_LYRM4"/>
</dbReference>
<evidence type="ECO:0000313" key="5">
    <source>
        <dbReference type="Proteomes" id="UP000006672"/>
    </source>
</evidence>
<evidence type="ECO:0000259" key="2">
    <source>
        <dbReference type="Pfam" id="PF05347"/>
    </source>
</evidence>
<dbReference type="InterPro" id="IPR051522">
    <property type="entry name" value="ISC_assembly_LYR"/>
</dbReference>
<feature type="domain" description="Complex 1 LYR protein" evidence="2">
    <location>
        <begin position="9"/>
        <end position="63"/>
    </location>
</feature>
<dbReference type="InterPro" id="IPR008011">
    <property type="entry name" value="Complex1_LYR_dom"/>
</dbReference>
<comment type="similarity">
    <text evidence="1">Belongs to the complex I LYR family.</text>
</comment>
<dbReference type="STRING" id="6279.A0A0J9XVU4"/>
<dbReference type="WBParaSite" id="Bm501.1">
    <property type="protein sequence ID" value="Bm501.1"/>
    <property type="gene ID" value="WBGene00220762"/>
</dbReference>
<sequence length="93" mass="11079">MGSVPQADWICLYKQLLRSASQFPQYNYREFFKRRIRDHFTIAVKNNNISKAEFYTKCQELLQVIRRQSTLYQSYPVSKLVVEGKSRDKESAH</sequence>
<evidence type="ECO:0000256" key="1">
    <source>
        <dbReference type="ARBA" id="ARBA00009508"/>
    </source>
</evidence>
<accession>A0A4E9FMP1</accession>
<reference evidence="4" key="3">
    <citation type="submission" date="2019-04" db="EMBL/GenBank/DDBJ databases">
        <authorList>
            <person name="Howe K."/>
            <person name="Paulini M."/>
            <person name="Williams G."/>
        </authorList>
    </citation>
    <scope>NUCLEOTIDE SEQUENCE [LARGE SCALE GENOMIC DNA]</scope>
    <source>
        <strain evidence="4">FR3</strain>
    </source>
</reference>
<dbReference type="CDD" id="cd20264">
    <property type="entry name" value="Complex1_LYR_LYRM4"/>
    <property type="match status" value="1"/>
</dbReference>
<accession>A0A0J9XVU4</accession>
<evidence type="ECO:0000313" key="3">
    <source>
        <dbReference type="EMBL" id="CDP96815.1"/>
    </source>
</evidence>
<keyword evidence="5" id="KW-1185">Reference proteome</keyword>
<dbReference type="FunCoup" id="A0A0J9XVU4">
    <property type="interactions" value="1826"/>
</dbReference>
<proteinExistence type="inferred from homology"/>
<dbReference type="WBParaSite" id="Bm501.2">
    <property type="protein sequence ID" value="Bm501.2"/>
    <property type="gene ID" value="WBGene00220762"/>
</dbReference>
<dbReference type="GeneID" id="6103652"/>
<dbReference type="CTD" id="6103652"/>
<dbReference type="PANTHER" id="PTHR13166">
    <property type="entry name" value="PROTEIN C6ORF149"/>
    <property type="match status" value="1"/>
</dbReference>
<dbReference type="GO" id="GO:0005739">
    <property type="term" value="C:mitochondrion"/>
    <property type="evidence" value="ECO:0007669"/>
    <property type="project" value="TreeGrafter"/>
</dbReference>
<evidence type="ECO:0000313" key="6">
    <source>
        <dbReference type="WBParaSite" id="Bm501.1"/>
    </source>
</evidence>
<gene>
    <name evidence="7" type="primary">Bm1_43840</name>
    <name evidence="8" type="ORF">Bm501</name>
    <name evidence="4" type="ORF">BM_BM501</name>
    <name evidence="3" type="ORF">BM_Bm501</name>
</gene>
<dbReference type="KEGG" id="bmy:BM_BM501"/>
<dbReference type="PANTHER" id="PTHR13166:SF7">
    <property type="entry name" value="LYR MOTIF-CONTAINING PROTEIN 4"/>
    <property type="match status" value="1"/>
</dbReference>
<dbReference type="AlphaFoldDB" id="A0A0J9XVU4"/>
<reference evidence="6" key="4">
    <citation type="submission" date="2019-12" db="UniProtKB">
        <authorList>
            <consortium name="WormBaseParasite"/>
        </authorList>
    </citation>
    <scope>IDENTIFICATION</scope>
</reference>
<dbReference type="Pfam" id="PF05347">
    <property type="entry name" value="Complex1_LYR"/>
    <property type="match status" value="1"/>
</dbReference>
<dbReference type="OrthoDB" id="275715at2759"/>
<organism evidence="3">
    <name type="scientific">Brugia malayi</name>
    <name type="common">Filarial nematode worm</name>
    <dbReference type="NCBI Taxonomy" id="6279"/>
    <lineage>
        <taxon>Eukaryota</taxon>
        <taxon>Metazoa</taxon>
        <taxon>Ecdysozoa</taxon>
        <taxon>Nematoda</taxon>
        <taxon>Chromadorea</taxon>
        <taxon>Rhabditida</taxon>
        <taxon>Spirurina</taxon>
        <taxon>Spiruromorpha</taxon>
        <taxon>Filarioidea</taxon>
        <taxon>Onchocercidae</taxon>
        <taxon>Brugia</taxon>
    </lineage>
</organism>
<dbReference type="WormBase" id="Bm501">
    <property type="protein sequence ID" value="BM35857"/>
    <property type="gene ID" value="WBGene00220762"/>
</dbReference>
<reference evidence="3 5" key="1">
    <citation type="journal article" date="2007" name="Science">
        <title>Draft genome of the filarial nematode parasite Brugia malayi.</title>
        <authorList>
            <person name="Ghedin E."/>
            <person name="Wang S."/>
            <person name="Spiro D."/>
            <person name="Caler E."/>
            <person name="Zhao Q."/>
            <person name="Crabtree J."/>
            <person name="Allen J.E."/>
            <person name="Delcher A.L."/>
            <person name="Guiliano D.B."/>
            <person name="Miranda-Saavedra D."/>
            <person name="Angiuoli S.V."/>
            <person name="Creasy T."/>
            <person name="Amedeo P."/>
            <person name="Haas B."/>
            <person name="El-Sayed N.M."/>
            <person name="Wortman J.R."/>
            <person name="Feldblyum T."/>
            <person name="Tallon L."/>
            <person name="Schatz M."/>
            <person name="Shumway M."/>
            <person name="Koo H."/>
            <person name="Salzberg S.L."/>
            <person name="Schobel S."/>
            <person name="Pertea M."/>
            <person name="Pop M."/>
            <person name="White O."/>
            <person name="Barton G.J."/>
            <person name="Carlow C.K."/>
            <person name="Crawford M.J."/>
            <person name="Daub J."/>
            <person name="Dimmic M.W."/>
            <person name="Estes C.F."/>
            <person name="Foster J.M."/>
            <person name="Ganatra M."/>
            <person name="Gregory W.F."/>
            <person name="Johnson N.M."/>
            <person name="Jin J."/>
            <person name="Komuniecki R."/>
            <person name="Korf I."/>
            <person name="Kumar S."/>
            <person name="Laney S."/>
            <person name="Li B.W."/>
            <person name="Li W."/>
            <person name="Lindblom T.H."/>
            <person name="Lustigman S."/>
            <person name="Ma D."/>
            <person name="Maina C.V."/>
            <person name="Martin D.M."/>
            <person name="McCarter J.P."/>
            <person name="McReynolds L."/>
            <person name="Mitreva M."/>
            <person name="Nutman T.B."/>
            <person name="Parkinson J."/>
            <person name="Peregrin-Alvarez J.M."/>
            <person name="Poole C."/>
            <person name="Ren Q."/>
            <person name="Saunders L."/>
            <person name="Sluder A.E."/>
            <person name="Smith K."/>
            <person name="Stanke M."/>
            <person name="Unnasch T.R."/>
            <person name="Ware J."/>
            <person name="Wei A.D."/>
            <person name="Weil G."/>
            <person name="Williams D.J."/>
            <person name="Zhang Y."/>
            <person name="Williams S.A."/>
            <person name="Fraser-Liggett C."/>
            <person name="Slatko B."/>
            <person name="Blaxter M.L."/>
            <person name="Scott A.L."/>
        </authorList>
    </citation>
    <scope>NUCLEOTIDE SEQUENCE</scope>
    <source>
        <strain evidence="3 5">FR3</strain>
    </source>
</reference>
<dbReference type="Proteomes" id="UP000006672">
    <property type="component" value="Unassembled WGS sequence"/>
</dbReference>